<proteinExistence type="predicted"/>
<accession>A0A7S7LW77</accession>
<name>A0A7S7LW77_9BACT</name>
<dbReference type="AlphaFoldDB" id="A0A7S7LW77"/>
<sequence length="48" mass="5461">MEITLTQKEHEYLLQAVAKMEQDKKDGKEVKAPPMSYETQVALKIVGL</sequence>
<dbReference type="Proteomes" id="UP000593994">
    <property type="component" value="Chromosome"/>
</dbReference>
<dbReference type="RefSeq" id="WP_194370554.1">
    <property type="nucleotide sequence ID" value="NZ_CP054492.1"/>
</dbReference>
<reference evidence="1 2" key="1">
    <citation type="submission" date="2020-05" db="EMBL/GenBank/DDBJ databases">
        <title>Sulfurimonas marisnigri, sp. nov., and Sulfurimonas baltica, sp. nov., manganese oxide reducing chemolithoautotrophs of the class Epsilonproteobacteria isolated from the pelagic redoxclines of the Black and Baltic Seas and emended description of the genus Sulfurimonas.</title>
        <authorList>
            <person name="Henkel J.V."/>
            <person name="Laudan C."/>
            <person name="Werner J."/>
            <person name="Neu T."/>
            <person name="Plewe S."/>
            <person name="Sproer C."/>
            <person name="Bunk B."/>
            <person name="Schulz-Vogt H.N."/>
        </authorList>
    </citation>
    <scope>NUCLEOTIDE SEQUENCE [LARGE SCALE GENOMIC DNA]</scope>
    <source>
        <strain evidence="1 2">GD2</strain>
    </source>
</reference>
<organism evidence="1 2">
    <name type="scientific">Candidatus Sulfurimonas baltica</name>
    <dbReference type="NCBI Taxonomy" id="2740404"/>
    <lineage>
        <taxon>Bacteria</taxon>
        <taxon>Pseudomonadati</taxon>
        <taxon>Campylobacterota</taxon>
        <taxon>Epsilonproteobacteria</taxon>
        <taxon>Campylobacterales</taxon>
        <taxon>Sulfurimonadaceae</taxon>
        <taxon>Sulfurimonas</taxon>
    </lineage>
</organism>
<evidence type="ECO:0000313" key="1">
    <source>
        <dbReference type="EMBL" id="QOY52480.1"/>
    </source>
</evidence>
<evidence type="ECO:0000313" key="2">
    <source>
        <dbReference type="Proteomes" id="UP000593994"/>
    </source>
</evidence>
<protein>
    <submittedName>
        <fullName evidence="1">Uncharacterized protein</fullName>
    </submittedName>
</protein>
<gene>
    <name evidence="1" type="ORF">HUE88_01930</name>
</gene>
<dbReference type="EMBL" id="CP054492">
    <property type="protein sequence ID" value="QOY52480.1"/>
    <property type="molecule type" value="Genomic_DNA"/>
</dbReference>
<keyword evidence="2" id="KW-1185">Reference proteome</keyword>
<dbReference type="KEGG" id="sbal:HUE88_01930"/>